<sequence length="68" mass="8138">MKARRYEYFVTYNWQGNQGSGSGHTTLIIPRKINKRLLDEAVEFLKDKNRFKGITIQNYKLMREMRAL</sequence>
<organism evidence="1 2">
    <name type="scientific">Bacillus cereus</name>
    <dbReference type="NCBI Taxonomy" id="1396"/>
    <lineage>
        <taxon>Bacteria</taxon>
        <taxon>Bacillati</taxon>
        <taxon>Bacillota</taxon>
        <taxon>Bacilli</taxon>
        <taxon>Bacillales</taxon>
        <taxon>Bacillaceae</taxon>
        <taxon>Bacillus</taxon>
        <taxon>Bacillus cereus group</taxon>
    </lineage>
</organism>
<comment type="caution">
    <text evidence="1">The sequence shown here is derived from an EMBL/GenBank/DDBJ whole genome shotgun (WGS) entry which is preliminary data.</text>
</comment>
<dbReference type="Proteomes" id="UP001175137">
    <property type="component" value="Unassembled WGS sequence"/>
</dbReference>
<accession>A0AAW7NLR7</accession>
<dbReference type="EMBL" id="JAUIQW010000001">
    <property type="protein sequence ID" value="MDN4875686.1"/>
    <property type="molecule type" value="Genomic_DNA"/>
</dbReference>
<proteinExistence type="predicted"/>
<reference evidence="1" key="1">
    <citation type="submission" date="2023-07" db="EMBL/GenBank/DDBJ databases">
        <title>Complete genome sequence of Bacillus cereus SRCM126073 isolated from soil.</title>
        <authorList>
            <person name="Yang H.-G."/>
            <person name="Ryu M.-S."/>
            <person name="Ha G.-S."/>
            <person name="Yang H.-J."/>
            <person name="Jeong D.-Y."/>
        </authorList>
    </citation>
    <scope>NUCLEOTIDE SEQUENCE</scope>
    <source>
        <strain evidence="1">SRCM126073</strain>
    </source>
</reference>
<name>A0AAW7NLR7_BACCE</name>
<dbReference type="RefSeq" id="WP_301266215.1">
    <property type="nucleotide sequence ID" value="NZ_JAUIQW010000001.1"/>
</dbReference>
<dbReference type="AlphaFoldDB" id="A0AAW7NLR7"/>
<gene>
    <name evidence="1" type="ORF">QYM23_22995</name>
</gene>
<evidence type="ECO:0000313" key="1">
    <source>
        <dbReference type="EMBL" id="MDN4875686.1"/>
    </source>
</evidence>
<evidence type="ECO:0000313" key="2">
    <source>
        <dbReference type="Proteomes" id="UP001175137"/>
    </source>
</evidence>
<protein>
    <submittedName>
        <fullName evidence="1">Uncharacterized protein</fullName>
    </submittedName>
</protein>